<evidence type="ECO:0000313" key="4">
    <source>
        <dbReference type="Proteomes" id="UP000266975"/>
    </source>
</evidence>
<feature type="transmembrane region" description="Helical" evidence="1">
    <location>
        <begin position="118"/>
        <end position="140"/>
    </location>
</feature>
<evidence type="ECO:0000313" key="3">
    <source>
        <dbReference type="EMBL" id="RNE48571.1"/>
    </source>
</evidence>
<dbReference type="EMBL" id="PTJO01000005">
    <property type="protein sequence ID" value="RNE48571.1"/>
    <property type="molecule type" value="Genomic_DNA"/>
</dbReference>
<dbReference type="AlphaFoldDB" id="A0A3M8K5T6"/>
<dbReference type="RefSeq" id="WP_123048502.1">
    <property type="nucleotide sequence ID" value="NZ_PTJO01000005.1"/>
</dbReference>
<accession>A0A3M8K5T6</accession>
<feature type="transmembrane region" description="Helical" evidence="1">
    <location>
        <begin position="146"/>
        <end position="166"/>
    </location>
</feature>
<keyword evidence="1" id="KW-0472">Membrane</keyword>
<keyword evidence="1" id="KW-0812">Transmembrane</keyword>
<dbReference type="Pfam" id="PF07853">
    <property type="entry name" value="DUF1648"/>
    <property type="match status" value="1"/>
</dbReference>
<name>A0A3M8K5T6_9CORY</name>
<comment type="caution">
    <text evidence="3">The sequence shown here is derived from an EMBL/GenBank/DDBJ whole genome shotgun (WGS) entry which is preliminary data.</text>
</comment>
<dbReference type="Proteomes" id="UP000266975">
    <property type="component" value="Unassembled WGS sequence"/>
</dbReference>
<feature type="transmembrane region" description="Helical" evidence="1">
    <location>
        <begin position="217"/>
        <end position="239"/>
    </location>
</feature>
<reference evidence="3 4" key="1">
    <citation type="submission" date="2018-02" db="EMBL/GenBank/DDBJ databases">
        <title>Corynebacterium alimpuense sp. nov., a marine obligate actinomycete isolated from sediments of Valparaiso bay, Chile.</title>
        <authorList>
            <person name="Claverias F."/>
            <person name="Gonzales-Siles L."/>
            <person name="Salva-Serra F."/>
            <person name="Inganaes E."/>
            <person name="Molin K."/>
            <person name="Cumsille A."/>
            <person name="Undabarrena A."/>
            <person name="Couve E."/>
            <person name="Moore E.R.B."/>
            <person name="Gomila M."/>
            <person name="Camara B."/>
        </authorList>
    </citation>
    <scope>NUCLEOTIDE SEQUENCE [LARGE SCALE GENOMIC DNA]</scope>
    <source>
        <strain evidence="3 4">CCUG 69366</strain>
    </source>
</reference>
<feature type="domain" description="DUF1648" evidence="2">
    <location>
        <begin position="21"/>
        <end position="64"/>
    </location>
</feature>
<evidence type="ECO:0000256" key="1">
    <source>
        <dbReference type="SAM" id="Phobius"/>
    </source>
</evidence>
<sequence length="240" mass="26228">MSSPVESTAPVPWAVYSAGLIFIAISTAFSLTYFDQLPDPLPVHFNAAGEGDDFTAKSLPSFLTVQLLGPVILMATGIGSSALVSQQAKSIAQGDFPGQDNSQQKRTLALFQAIQRPLAWFMITILVVISLGIHQSYGAFGDFSFSIWWMLIAIALSCIGLFGAIARINRQLDEQYPPANDHERLRWGMFYFNPDDERVLVDQLSGANLTFNFAKPAAWWILAAILAPMLLTVGLAIWAS</sequence>
<organism evidence="3 4">
    <name type="scientific">Corynebacterium alimapuense</name>
    <dbReference type="NCBI Taxonomy" id="1576874"/>
    <lineage>
        <taxon>Bacteria</taxon>
        <taxon>Bacillati</taxon>
        <taxon>Actinomycetota</taxon>
        <taxon>Actinomycetes</taxon>
        <taxon>Mycobacteriales</taxon>
        <taxon>Corynebacteriaceae</taxon>
        <taxon>Corynebacterium</taxon>
    </lineage>
</organism>
<proteinExistence type="predicted"/>
<keyword evidence="4" id="KW-1185">Reference proteome</keyword>
<feature type="transmembrane region" description="Helical" evidence="1">
    <location>
        <begin position="13"/>
        <end position="34"/>
    </location>
</feature>
<dbReference type="InterPro" id="IPR012867">
    <property type="entry name" value="DUF1648"/>
</dbReference>
<evidence type="ECO:0000259" key="2">
    <source>
        <dbReference type="Pfam" id="PF07853"/>
    </source>
</evidence>
<dbReference type="OrthoDB" id="9808690at2"/>
<gene>
    <name evidence="3" type="ORF">C5L39_08765</name>
</gene>
<keyword evidence="1" id="KW-1133">Transmembrane helix</keyword>
<protein>
    <recommendedName>
        <fullName evidence="2">DUF1648 domain-containing protein</fullName>
    </recommendedName>
</protein>